<keyword evidence="2" id="KW-1185">Reference proteome</keyword>
<comment type="caution">
    <text evidence="1">The sequence shown here is derived from an EMBL/GenBank/DDBJ whole genome shotgun (WGS) entry which is preliminary data.</text>
</comment>
<reference evidence="1" key="2">
    <citation type="submission" date="2020-09" db="EMBL/GenBank/DDBJ databases">
        <authorList>
            <person name="Sun Q."/>
            <person name="Zhou Y."/>
        </authorList>
    </citation>
    <scope>NUCLEOTIDE SEQUENCE</scope>
    <source>
        <strain evidence="1">CGMCC 1.12777</strain>
    </source>
</reference>
<dbReference type="PANTHER" id="PTHR42891:SF1">
    <property type="entry name" value="D-GLYCERO-BETA-D-MANNO-HEPTOSE-1,7-BISPHOSPHATE 7-PHOSPHATASE"/>
    <property type="match status" value="1"/>
</dbReference>
<dbReference type="GO" id="GO:0005975">
    <property type="term" value="P:carbohydrate metabolic process"/>
    <property type="evidence" value="ECO:0007669"/>
    <property type="project" value="InterPro"/>
</dbReference>
<proteinExistence type="predicted"/>
<dbReference type="InterPro" id="IPR006549">
    <property type="entry name" value="HAD-SF_hydro_IIIA"/>
</dbReference>
<dbReference type="AlphaFoldDB" id="A0A8J2ZZC0"/>
<evidence type="ECO:0000313" key="2">
    <source>
        <dbReference type="Proteomes" id="UP000656813"/>
    </source>
</evidence>
<dbReference type="NCBIfam" id="TIGR01662">
    <property type="entry name" value="HAD-SF-IIIA"/>
    <property type="match status" value="1"/>
</dbReference>
<dbReference type="Proteomes" id="UP000656813">
    <property type="component" value="Unassembled WGS sequence"/>
</dbReference>
<evidence type="ECO:0000313" key="1">
    <source>
        <dbReference type="EMBL" id="GGH88255.1"/>
    </source>
</evidence>
<dbReference type="PANTHER" id="PTHR42891">
    <property type="entry name" value="D-GLYCERO-BETA-D-MANNO-HEPTOSE-1,7-BISPHOSPHATE 7-PHOSPHATASE"/>
    <property type="match status" value="1"/>
</dbReference>
<dbReference type="Gene3D" id="3.40.50.1000">
    <property type="entry name" value="HAD superfamily/HAD-like"/>
    <property type="match status" value="1"/>
</dbReference>
<evidence type="ECO:0008006" key="3">
    <source>
        <dbReference type="Google" id="ProtNLM"/>
    </source>
</evidence>
<organism evidence="1 2">
    <name type="scientific">Pullulanibacillus pueri</name>
    <dbReference type="NCBI Taxonomy" id="1437324"/>
    <lineage>
        <taxon>Bacteria</taxon>
        <taxon>Bacillati</taxon>
        <taxon>Bacillota</taxon>
        <taxon>Bacilli</taxon>
        <taxon>Bacillales</taxon>
        <taxon>Sporolactobacillaceae</taxon>
        <taxon>Pullulanibacillus</taxon>
    </lineage>
</organism>
<dbReference type="InterPro" id="IPR023214">
    <property type="entry name" value="HAD_sf"/>
</dbReference>
<protein>
    <recommendedName>
        <fullName evidence="3">D,D-heptose 1,7-bisphosphate phosphatase</fullName>
    </recommendedName>
</protein>
<dbReference type="InterPro" id="IPR036412">
    <property type="entry name" value="HAD-like_sf"/>
</dbReference>
<dbReference type="Pfam" id="PF13242">
    <property type="entry name" value="Hydrolase_like"/>
    <property type="match status" value="1"/>
</dbReference>
<name>A0A8J2ZZC0_9BACL</name>
<dbReference type="SUPFAM" id="SSF56784">
    <property type="entry name" value="HAD-like"/>
    <property type="match status" value="1"/>
</dbReference>
<sequence length="134" mass="15237">MICSFTNQSGISRGEVTSEEYEQELKGFGFDRVYLCPHQHHEECRCRKPSIGMLLQAAKENNLDLKDCVVIGDRWTDMLAASEVGCLKILVITGAGKEALNKYQNHEYFGQWSMVSPDFVARDFQEAANWVLSR</sequence>
<dbReference type="InterPro" id="IPR004446">
    <property type="entry name" value="Heptose_bisP_phosphatase"/>
</dbReference>
<dbReference type="EMBL" id="BMFV01000049">
    <property type="protein sequence ID" value="GGH88255.1"/>
    <property type="molecule type" value="Genomic_DNA"/>
</dbReference>
<dbReference type="GO" id="GO:0016791">
    <property type="term" value="F:phosphatase activity"/>
    <property type="evidence" value="ECO:0007669"/>
    <property type="project" value="InterPro"/>
</dbReference>
<gene>
    <name evidence="1" type="ORF">GCM10007096_40170</name>
</gene>
<reference evidence="1" key="1">
    <citation type="journal article" date="2014" name="Int. J. Syst. Evol. Microbiol.">
        <title>Complete genome sequence of Corynebacterium casei LMG S-19264T (=DSM 44701T), isolated from a smear-ripened cheese.</title>
        <authorList>
            <consortium name="US DOE Joint Genome Institute (JGI-PGF)"/>
            <person name="Walter F."/>
            <person name="Albersmeier A."/>
            <person name="Kalinowski J."/>
            <person name="Ruckert C."/>
        </authorList>
    </citation>
    <scope>NUCLEOTIDE SEQUENCE</scope>
    <source>
        <strain evidence="1">CGMCC 1.12777</strain>
    </source>
</reference>
<accession>A0A8J2ZZC0</accession>